<evidence type="ECO:0000313" key="2">
    <source>
        <dbReference type="Proteomes" id="UP000634136"/>
    </source>
</evidence>
<dbReference type="Proteomes" id="UP000634136">
    <property type="component" value="Unassembled WGS sequence"/>
</dbReference>
<organism evidence="1 2">
    <name type="scientific">Senna tora</name>
    <dbReference type="NCBI Taxonomy" id="362788"/>
    <lineage>
        <taxon>Eukaryota</taxon>
        <taxon>Viridiplantae</taxon>
        <taxon>Streptophyta</taxon>
        <taxon>Embryophyta</taxon>
        <taxon>Tracheophyta</taxon>
        <taxon>Spermatophyta</taxon>
        <taxon>Magnoliopsida</taxon>
        <taxon>eudicotyledons</taxon>
        <taxon>Gunneridae</taxon>
        <taxon>Pentapetalae</taxon>
        <taxon>rosids</taxon>
        <taxon>fabids</taxon>
        <taxon>Fabales</taxon>
        <taxon>Fabaceae</taxon>
        <taxon>Caesalpinioideae</taxon>
        <taxon>Cassia clade</taxon>
        <taxon>Senna</taxon>
    </lineage>
</organism>
<dbReference type="AlphaFoldDB" id="A0A834W3Y8"/>
<evidence type="ECO:0000313" key="1">
    <source>
        <dbReference type="EMBL" id="KAF7808625.1"/>
    </source>
</evidence>
<sequence length="42" mass="5014">MARSWCGDLTIAFANYIFFKECVSDSLILLRHWMVLPTHRRD</sequence>
<comment type="caution">
    <text evidence="1">The sequence shown here is derived from an EMBL/GenBank/DDBJ whole genome shotgun (WGS) entry which is preliminary data.</text>
</comment>
<proteinExistence type="predicted"/>
<reference evidence="1" key="1">
    <citation type="submission" date="2020-09" db="EMBL/GenBank/DDBJ databases">
        <title>Genome-Enabled Discovery of Anthraquinone Biosynthesis in Senna tora.</title>
        <authorList>
            <person name="Kang S.-H."/>
            <person name="Pandey R.P."/>
            <person name="Lee C.-M."/>
            <person name="Sim J.-S."/>
            <person name="Jeong J.-T."/>
            <person name="Choi B.-S."/>
            <person name="Jung M."/>
            <person name="Ginzburg D."/>
            <person name="Zhao K."/>
            <person name="Won S.Y."/>
            <person name="Oh T.-J."/>
            <person name="Yu Y."/>
            <person name="Kim N.-H."/>
            <person name="Lee O.R."/>
            <person name="Lee T.-H."/>
            <person name="Bashyal P."/>
            <person name="Kim T.-S."/>
            <person name="Lee W.-H."/>
            <person name="Kawkins C."/>
            <person name="Kim C.-K."/>
            <person name="Kim J.S."/>
            <person name="Ahn B.O."/>
            <person name="Rhee S.Y."/>
            <person name="Sohng J.K."/>
        </authorList>
    </citation>
    <scope>NUCLEOTIDE SEQUENCE</scope>
    <source>
        <tissue evidence="1">Leaf</tissue>
    </source>
</reference>
<gene>
    <name evidence="1" type="ORF">G2W53_035368</name>
</gene>
<protein>
    <submittedName>
        <fullName evidence="1">Uncharacterized protein</fullName>
    </submittedName>
</protein>
<keyword evidence="2" id="KW-1185">Reference proteome</keyword>
<name>A0A834W3Y8_9FABA</name>
<accession>A0A834W3Y8</accession>
<dbReference type="EMBL" id="JAAIUW010000011">
    <property type="protein sequence ID" value="KAF7808625.1"/>
    <property type="molecule type" value="Genomic_DNA"/>
</dbReference>